<evidence type="ECO:0000256" key="2">
    <source>
        <dbReference type="HAMAP-Rule" id="MF_00984"/>
    </source>
</evidence>
<comment type="caution">
    <text evidence="2">Lacks conserved residue(s) required for the propagation of feature annotation.</text>
</comment>
<dbReference type="Proteomes" id="UP000270927">
    <property type="component" value="Unassembled WGS sequence"/>
</dbReference>
<keyword evidence="5" id="KW-1185">Reference proteome</keyword>
<accession>A0A3N2QDK5</accession>
<gene>
    <name evidence="4" type="primary">ssb</name>
    <name evidence="4" type="ORF">EDM02_00725</name>
</gene>
<dbReference type="GO" id="GO:0003697">
    <property type="term" value="F:single-stranded DNA binding"/>
    <property type="evidence" value="ECO:0007669"/>
    <property type="project" value="UniProtKB-UniRule"/>
</dbReference>
<dbReference type="PIRSF" id="PIRSF002070">
    <property type="entry name" value="SSB"/>
    <property type="match status" value="1"/>
</dbReference>
<dbReference type="HAMAP" id="MF_00984">
    <property type="entry name" value="SSB"/>
    <property type="match status" value="1"/>
</dbReference>
<dbReference type="CDD" id="cd04496">
    <property type="entry name" value="SSB_OBF"/>
    <property type="match status" value="1"/>
</dbReference>
<dbReference type="InterPro" id="IPR011344">
    <property type="entry name" value="ssDNA-bd"/>
</dbReference>
<dbReference type="PROSITE" id="PS50935">
    <property type="entry name" value="SSB"/>
    <property type="match status" value="1"/>
</dbReference>
<name>A0A3N2QDK5_9BACT</name>
<evidence type="ECO:0000313" key="4">
    <source>
        <dbReference type="EMBL" id="ROT47732.1"/>
    </source>
</evidence>
<dbReference type="PANTHER" id="PTHR10302">
    <property type="entry name" value="SINGLE-STRANDED DNA-BINDING PROTEIN"/>
    <property type="match status" value="1"/>
</dbReference>
<sequence length="141" mass="16004">MASVNKVIILGNLGKDPEVYHLENGRMRVQLIVATHDSYKTKEGEKINRTDWHEIVLWTPHAEIAAQYLNKGRQVYIEGKLSHRSYTDKDGQQRYITQIVGQQLVLLNSGKAKNAGEGVQVINHMPCNRPQQEDDMGELPV</sequence>
<dbReference type="SUPFAM" id="SSF50249">
    <property type="entry name" value="Nucleic acid-binding proteins"/>
    <property type="match status" value="1"/>
</dbReference>
<dbReference type="GO" id="GO:0009295">
    <property type="term" value="C:nucleoid"/>
    <property type="evidence" value="ECO:0007669"/>
    <property type="project" value="TreeGrafter"/>
</dbReference>
<protein>
    <recommendedName>
        <fullName evidence="2 3">Single-stranded DNA-binding protein</fullName>
        <shortName evidence="2">SSB</shortName>
    </recommendedName>
</protein>
<comment type="caution">
    <text evidence="4">The sequence shown here is derived from an EMBL/GenBank/DDBJ whole genome shotgun (WGS) entry which is preliminary data.</text>
</comment>
<keyword evidence="1 2" id="KW-0238">DNA-binding</keyword>
<dbReference type="AlphaFoldDB" id="A0A3N2QDK5"/>
<dbReference type="InterPro" id="IPR000424">
    <property type="entry name" value="Primosome_PriB/ssb"/>
</dbReference>
<reference evidence="4 5" key="1">
    <citation type="submission" date="2018-09" db="EMBL/GenBank/DDBJ databases">
        <title>Comparative Genomics of Wolbachia-Cardinium Dual Endosymbiosis in a Plant-Parasitic Nematode.</title>
        <authorList>
            <person name="Brown A.M.V."/>
            <person name="Wasala S.K."/>
            <person name="Howe D.K."/>
            <person name="Peetz A.B."/>
            <person name="Zasada I.A."/>
            <person name="Denver D.R."/>
        </authorList>
    </citation>
    <scope>NUCLEOTIDE SEQUENCE [LARGE SCALE GENOMIC DNA]</scope>
    <source>
        <strain evidence="4 5">Pp_1</strain>
    </source>
</reference>
<organism evidence="4 5">
    <name type="scientific">Candidatus Cardinium hertigii</name>
    <dbReference type="NCBI Taxonomy" id="247481"/>
    <lineage>
        <taxon>Bacteria</taxon>
        <taxon>Pseudomonadati</taxon>
        <taxon>Bacteroidota</taxon>
        <taxon>Cytophagia</taxon>
        <taxon>Cytophagales</taxon>
        <taxon>Amoebophilaceae</taxon>
        <taxon>Candidatus Cardinium</taxon>
    </lineage>
</organism>
<dbReference type="Gene3D" id="2.40.50.140">
    <property type="entry name" value="Nucleic acid-binding proteins"/>
    <property type="match status" value="1"/>
</dbReference>
<dbReference type="EMBL" id="RARA01000015">
    <property type="protein sequence ID" value="ROT47732.1"/>
    <property type="molecule type" value="Genomic_DNA"/>
</dbReference>
<dbReference type="RefSeq" id="WP_123662267.1">
    <property type="nucleotide sequence ID" value="NZ_RARA01000015.1"/>
</dbReference>
<dbReference type="Pfam" id="PF00436">
    <property type="entry name" value="SSB"/>
    <property type="match status" value="1"/>
</dbReference>
<evidence type="ECO:0000313" key="5">
    <source>
        <dbReference type="Proteomes" id="UP000270927"/>
    </source>
</evidence>
<dbReference type="PANTHER" id="PTHR10302:SF0">
    <property type="entry name" value="SINGLE-STRANDED DNA-BINDING PROTEIN, MITOCHONDRIAL"/>
    <property type="match status" value="1"/>
</dbReference>
<evidence type="ECO:0000256" key="1">
    <source>
        <dbReference type="ARBA" id="ARBA00023125"/>
    </source>
</evidence>
<dbReference type="OrthoDB" id="9809878at2"/>
<dbReference type="InterPro" id="IPR012340">
    <property type="entry name" value="NA-bd_OB-fold"/>
</dbReference>
<proteinExistence type="inferred from homology"/>
<comment type="subunit">
    <text evidence="2">Homotetramer.</text>
</comment>
<dbReference type="NCBIfam" id="TIGR00621">
    <property type="entry name" value="ssb"/>
    <property type="match status" value="1"/>
</dbReference>
<dbReference type="GO" id="GO:0006260">
    <property type="term" value="P:DNA replication"/>
    <property type="evidence" value="ECO:0007669"/>
    <property type="project" value="InterPro"/>
</dbReference>
<evidence type="ECO:0000256" key="3">
    <source>
        <dbReference type="PIRNR" id="PIRNR002070"/>
    </source>
</evidence>